<comment type="catalytic activity">
    <reaction evidence="5">
        <text>uridine + phosphate = alpha-D-ribose 1-phosphate + uracil</text>
        <dbReference type="Rhea" id="RHEA:24388"/>
        <dbReference type="ChEBI" id="CHEBI:16704"/>
        <dbReference type="ChEBI" id="CHEBI:17568"/>
        <dbReference type="ChEBI" id="CHEBI:43474"/>
        <dbReference type="ChEBI" id="CHEBI:57720"/>
        <dbReference type="EC" id="2.4.2.3"/>
    </reaction>
</comment>
<feature type="domain" description="Nucleoside phosphorylase" evidence="6">
    <location>
        <begin position="16"/>
        <end position="231"/>
    </location>
</feature>
<comment type="caution">
    <text evidence="7">The sequence shown here is derived from an EMBL/GenBank/DDBJ whole genome shotgun (WGS) entry which is preliminary data.</text>
</comment>
<dbReference type="GO" id="GO:0009116">
    <property type="term" value="P:nucleoside metabolic process"/>
    <property type="evidence" value="ECO:0007669"/>
    <property type="project" value="InterPro"/>
</dbReference>
<evidence type="ECO:0000259" key="6">
    <source>
        <dbReference type="Pfam" id="PF01048"/>
    </source>
</evidence>
<evidence type="ECO:0000313" key="8">
    <source>
        <dbReference type="Proteomes" id="UP000037392"/>
    </source>
</evidence>
<evidence type="ECO:0000256" key="3">
    <source>
        <dbReference type="ARBA" id="ARBA00022676"/>
    </source>
</evidence>
<accession>A0A0J9BLL4</accession>
<dbReference type="CDD" id="cd09006">
    <property type="entry name" value="PNP_EcPNPI-like"/>
    <property type="match status" value="1"/>
</dbReference>
<dbReference type="PATRIC" id="fig|742734.4.peg.5549"/>
<dbReference type="PANTHER" id="PTHR43691:SF11">
    <property type="entry name" value="FI09636P-RELATED"/>
    <property type="match status" value="1"/>
</dbReference>
<reference evidence="7 8" key="1">
    <citation type="submission" date="2011-04" db="EMBL/GenBank/DDBJ databases">
        <title>The Genome Sequence of Clostridium citroniae WAL-19142.</title>
        <authorList>
            <consortium name="The Broad Institute Genome Sequencing Platform"/>
            <person name="Earl A."/>
            <person name="Ward D."/>
            <person name="Feldgarden M."/>
            <person name="Gevers D."/>
            <person name="Warren Y.A."/>
            <person name="Tyrrell K.L."/>
            <person name="Citron D.M."/>
            <person name="Goldstein E.J."/>
            <person name="Daigneault M."/>
            <person name="Allen-Vercoe E."/>
            <person name="Young S.K."/>
            <person name="Zeng Q."/>
            <person name="Gargeya S."/>
            <person name="Fitzgerald M."/>
            <person name="Haas B."/>
            <person name="Abouelleil A."/>
            <person name="Alvarado L."/>
            <person name="Arachchi H.M."/>
            <person name="Berlin A."/>
            <person name="Brown A."/>
            <person name="Chapman S.B."/>
            <person name="Chen Z."/>
            <person name="Dunbar C."/>
            <person name="Freedman E."/>
            <person name="Gearin G."/>
            <person name="Gellesch M."/>
            <person name="Goldberg J."/>
            <person name="Griggs A."/>
            <person name="Gujja S."/>
            <person name="Heilman E.R."/>
            <person name="Heiman D."/>
            <person name="Howarth C."/>
            <person name="Larson L."/>
            <person name="Lui A."/>
            <person name="MacDonald P.J."/>
            <person name="Mehta T."/>
            <person name="Montmayeur A."/>
            <person name="Murphy C."/>
            <person name="Neiman D."/>
            <person name="Pearson M."/>
            <person name="Priest M."/>
            <person name="Roberts A."/>
            <person name="Saif S."/>
            <person name="Shea T."/>
            <person name="Shenoy N."/>
            <person name="Sisk P."/>
            <person name="Stolte C."/>
            <person name="Sykes S."/>
            <person name="White J."/>
            <person name="Yandava C."/>
            <person name="Wortman J."/>
            <person name="Nusbaum C."/>
            <person name="Birren B."/>
        </authorList>
    </citation>
    <scope>NUCLEOTIDE SEQUENCE [LARGE SCALE GENOMIC DNA]</scope>
    <source>
        <strain evidence="7 8">WAL-19142</strain>
    </source>
</reference>
<dbReference type="GeneID" id="93164974"/>
<evidence type="ECO:0000313" key="7">
    <source>
        <dbReference type="EMBL" id="KMW13016.1"/>
    </source>
</evidence>
<protein>
    <recommendedName>
        <fullName evidence="2">Uridine phosphorylase</fullName>
        <ecNumber evidence="1">2.4.2.3</ecNumber>
    </recommendedName>
</protein>
<dbReference type="Proteomes" id="UP000037392">
    <property type="component" value="Unassembled WGS sequence"/>
</dbReference>
<evidence type="ECO:0000256" key="1">
    <source>
        <dbReference type="ARBA" id="ARBA00011888"/>
    </source>
</evidence>
<sequence length="240" mass="26343">MGTPHNSAMPGEIAKTVLMPGDPLRAEFIAKNWLTDVKLVSKVRNIYAFTGKFEGKEVTVMASGMGMPSIGIYSYELFTQYGVERIIRIGSAGAYSERLKLYDVVLAEECWSESSFGQTQNGDTSDIKYPDPELNQVILEAGNKCGIEVIPAKIHSSDVFYSEPGMDSFQEIYAKHGSECVEMESFALFHNAKVLGKKAACLLTISDSFITGEKATVEERQEAFGNMMKVALKTAAMMAD</sequence>
<keyword evidence="3" id="KW-0328">Glycosyltransferase</keyword>
<dbReference type="GO" id="GO:0005829">
    <property type="term" value="C:cytosol"/>
    <property type="evidence" value="ECO:0007669"/>
    <property type="project" value="TreeGrafter"/>
</dbReference>
<evidence type="ECO:0000256" key="4">
    <source>
        <dbReference type="ARBA" id="ARBA00022679"/>
    </source>
</evidence>
<dbReference type="OrthoDB" id="9782889at2"/>
<name>A0A0J9BLL4_9FIRM</name>
<dbReference type="InterPro" id="IPR004402">
    <property type="entry name" value="DeoD-type"/>
</dbReference>
<dbReference type="AlphaFoldDB" id="A0A0J9BLL4"/>
<organism evidence="7 8">
    <name type="scientific">[Clostridium] citroniae WAL-19142</name>
    <dbReference type="NCBI Taxonomy" id="742734"/>
    <lineage>
        <taxon>Bacteria</taxon>
        <taxon>Bacillati</taxon>
        <taxon>Bacillota</taxon>
        <taxon>Clostridia</taxon>
        <taxon>Lachnospirales</taxon>
        <taxon>Lachnospiraceae</taxon>
        <taxon>Enterocloster</taxon>
    </lineage>
</organism>
<dbReference type="NCBIfam" id="TIGR00107">
    <property type="entry name" value="deoD"/>
    <property type="match status" value="1"/>
</dbReference>
<dbReference type="PANTHER" id="PTHR43691">
    <property type="entry name" value="URIDINE PHOSPHORYLASE"/>
    <property type="match status" value="1"/>
</dbReference>
<evidence type="ECO:0000256" key="5">
    <source>
        <dbReference type="ARBA" id="ARBA00048447"/>
    </source>
</evidence>
<gene>
    <name evidence="7" type="ORF">HMPREF9470_05188</name>
</gene>
<dbReference type="GO" id="GO:0004731">
    <property type="term" value="F:purine-nucleoside phosphorylase activity"/>
    <property type="evidence" value="ECO:0007669"/>
    <property type="project" value="InterPro"/>
</dbReference>
<dbReference type="NCBIfam" id="NF004489">
    <property type="entry name" value="PRK05819.1"/>
    <property type="match status" value="1"/>
</dbReference>
<dbReference type="GO" id="GO:0004850">
    <property type="term" value="F:uridine phosphorylase activity"/>
    <property type="evidence" value="ECO:0007669"/>
    <property type="project" value="UniProtKB-EC"/>
</dbReference>
<dbReference type="Pfam" id="PF01048">
    <property type="entry name" value="PNP_UDP_1"/>
    <property type="match status" value="1"/>
</dbReference>
<dbReference type="InterPro" id="IPR000845">
    <property type="entry name" value="Nucleoside_phosphorylase_d"/>
</dbReference>
<dbReference type="InterPro" id="IPR035994">
    <property type="entry name" value="Nucleoside_phosphorylase_sf"/>
</dbReference>
<evidence type="ECO:0000256" key="2">
    <source>
        <dbReference type="ARBA" id="ARBA00021980"/>
    </source>
</evidence>
<proteinExistence type="predicted"/>
<dbReference type="EC" id="2.4.2.3" evidence="1"/>
<keyword evidence="4" id="KW-0808">Transferase</keyword>
<dbReference type="SUPFAM" id="SSF53167">
    <property type="entry name" value="Purine and uridine phosphorylases"/>
    <property type="match status" value="1"/>
</dbReference>
<dbReference type="Gene3D" id="3.40.50.1580">
    <property type="entry name" value="Nucleoside phosphorylase domain"/>
    <property type="match status" value="1"/>
</dbReference>
<dbReference type="RefSeq" id="WP_007870645.1">
    <property type="nucleotide sequence ID" value="NZ_KQ235885.1"/>
</dbReference>
<dbReference type="EMBL" id="ADLK01000047">
    <property type="protein sequence ID" value="KMW13016.1"/>
    <property type="molecule type" value="Genomic_DNA"/>
</dbReference>